<protein>
    <submittedName>
        <fullName evidence="2">Uncharacterized protein</fullName>
    </submittedName>
</protein>
<name>A0A3S5FEF8_9PLAT</name>
<dbReference type="AlphaFoldDB" id="A0A3S5FEF8"/>
<evidence type="ECO:0000313" key="2">
    <source>
        <dbReference type="EMBL" id="VEL25087.1"/>
    </source>
</evidence>
<dbReference type="EMBL" id="CAAALY010071588">
    <property type="protein sequence ID" value="VEL25087.1"/>
    <property type="molecule type" value="Genomic_DNA"/>
</dbReference>
<feature type="region of interest" description="Disordered" evidence="1">
    <location>
        <begin position="31"/>
        <end position="57"/>
    </location>
</feature>
<proteinExistence type="predicted"/>
<sequence length="175" mass="19597">AESEHRQTVRIPSTAAIGQSERALSVWQAGLDPSGEAGSMPEGPRNHSANRTHQLSAPPSLAVVPFRQSDAWSRQTVSLYGPVGRRRLAKLERGQSSVIVMLIVLARVQLVCSREEKVGKCMKESRILAVYKVLPGQTDVDEDEDKVDTRIANEALANRAHLRRFWYMQPKSWPW</sequence>
<organism evidence="2 3">
    <name type="scientific">Protopolystoma xenopodis</name>
    <dbReference type="NCBI Taxonomy" id="117903"/>
    <lineage>
        <taxon>Eukaryota</taxon>
        <taxon>Metazoa</taxon>
        <taxon>Spiralia</taxon>
        <taxon>Lophotrochozoa</taxon>
        <taxon>Platyhelminthes</taxon>
        <taxon>Monogenea</taxon>
        <taxon>Polyopisthocotylea</taxon>
        <taxon>Polystomatidea</taxon>
        <taxon>Polystomatidae</taxon>
        <taxon>Protopolystoma</taxon>
    </lineage>
</organism>
<accession>A0A3S5FEF8</accession>
<evidence type="ECO:0000313" key="3">
    <source>
        <dbReference type="Proteomes" id="UP000784294"/>
    </source>
</evidence>
<feature type="non-terminal residue" evidence="2">
    <location>
        <position position="1"/>
    </location>
</feature>
<keyword evidence="3" id="KW-1185">Reference proteome</keyword>
<reference evidence="2" key="1">
    <citation type="submission" date="2018-11" db="EMBL/GenBank/DDBJ databases">
        <authorList>
            <consortium name="Pathogen Informatics"/>
        </authorList>
    </citation>
    <scope>NUCLEOTIDE SEQUENCE</scope>
</reference>
<gene>
    <name evidence="2" type="ORF">PXEA_LOCUS18527</name>
</gene>
<dbReference type="Proteomes" id="UP000784294">
    <property type="component" value="Unassembled WGS sequence"/>
</dbReference>
<comment type="caution">
    <text evidence="2">The sequence shown here is derived from an EMBL/GenBank/DDBJ whole genome shotgun (WGS) entry which is preliminary data.</text>
</comment>
<feature type="compositionally biased region" description="Polar residues" evidence="1">
    <location>
        <begin position="47"/>
        <end position="57"/>
    </location>
</feature>
<evidence type="ECO:0000256" key="1">
    <source>
        <dbReference type="SAM" id="MobiDB-lite"/>
    </source>
</evidence>